<dbReference type="AlphaFoldDB" id="A0A0R1MJG7"/>
<evidence type="ECO:0000256" key="1">
    <source>
        <dbReference type="SAM" id="Phobius"/>
    </source>
</evidence>
<keyword evidence="1" id="KW-1133">Transmembrane helix</keyword>
<gene>
    <name evidence="2" type="ORF">FC92_GL000650</name>
</gene>
<name>A0A0R1MJG7_9LACO</name>
<feature type="transmembrane region" description="Helical" evidence="1">
    <location>
        <begin position="201"/>
        <end position="219"/>
    </location>
</feature>
<proteinExistence type="predicted"/>
<accession>A0A0R1MJG7</accession>
<feature type="transmembrane region" description="Helical" evidence="1">
    <location>
        <begin position="169"/>
        <end position="189"/>
    </location>
</feature>
<organism evidence="2 3">
    <name type="scientific">Liquorilactobacillus hordei DSM 19519</name>
    <dbReference type="NCBI Taxonomy" id="1423759"/>
    <lineage>
        <taxon>Bacteria</taxon>
        <taxon>Bacillati</taxon>
        <taxon>Bacillota</taxon>
        <taxon>Bacilli</taxon>
        <taxon>Lactobacillales</taxon>
        <taxon>Lactobacillaceae</taxon>
        <taxon>Liquorilactobacillus</taxon>
    </lineage>
</organism>
<reference evidence="2 3" key="1">
    <citation type="journal article" date="2015" name="Genome Announc.">
        <title>Expanding the biotechnology potential of lactobacilli through comparative genomics of 213 strains and associated genera.</title>
        <authorList>
            <person name="Sun Z."/>
            <person name="Harris H.M."/>
            <person name="McCann A."/>
            <person name="Guo C."/>
            <person name="Argimon S."/>
            <person name="Zhang W."/>
            <person name="Yang X."/>
            <person name="Jeffery I.B."/>
            <person name="Cooney J.C."/>
            <person name="Kagawa T.F."/>
            <person name="Liu W."/>
            <person name="Song Y."/>
            <person name="Salvetti E."/>
            <person name="Wrobel A."/>
            <person name="Rasinkangas P."/>
            <person name="Parkhill J."/>
            <person name="Rea M.C."/>
            <person name="O'Sullivan O."/>
            <person name="Ritari J."/>
            <person name="Douillard F.P."/>
            <person name="Paul Ross R."/>
            <person name="Yang R."/>
            <person name="Briner A.E."/>
            <person name="Felis G.E."/>
            <person name="de Vos W.M."/>
            <person name="Barrangou R."/>
            <person name="Klaenhammer T.R."/>
            <person name="Caufield P.W."/>
            <person name="Cui Y."/>
            <person name="Zhang H."/>
            <person name="O'Toole P.W."/>
        </authorList>
    </citation>
    <scope>NUCLEOTIDE SEQUENCE [LARGE SCALE GENOMIC DNA]</scope>
    <source>
        <strain evidence="2 3">DSM 19519</strain>
    </source>
</reference>
<feature type="transmembrane region" description="Helical" evidence="1">
    <location>
        <begin position="231"/>
        <end position="252"/>
    </location>
</feature>
<dbReference type="STRING" id="1423759.FC92_GL000650"/>
<keyword evidence="3" id="KW-1185">Reference proteome</keyword>
<dbReference type="Proteomes" id="UP000051448">
    <property type="component" value="Unassembled WGS sequence"/>
</dbReference>
<dbReference type="EMBL" id="AZDX01000002">
    <property type="protein sequence ID" value="KRL08135.1"/>
    <property type="molecule type" value="Genomic_DNA"/>
</dbReference>
<feature type="transmembrane region" description="Helical" evidence="1">
    <location>
        <begin position="34"/>
        <end position="55"/>
    </location>
</feature>
<keyword evidence="1" id="KW-0472">Membrane</keyword>
<comment type="caution">
    <text evidence="2">The sequence shown here is derived from an EMBL/GenBank/DDBJ whole genome shotgun (WGS) entry which is preliminary data.</text>
</comment>
<evidence type="ECO:0000313" key="3">
    <source>
        <dbReference type="Proteomes" id="UP000051448"/>
    </source>
</evidence>
<keyword evidence="1" id="KW-0812">Transmembrane</keyword>
<protein>
    <submittedName>
        <fullName evidence="2">Uncharacterized protein</fullName>
    </submittedName>
</protein>
<sequence>MKNNIEESYTTVSNTVEDARPLVKIKKRLQKRRLLAIIISFLVTAIFMTLLFSYLTAPEYLKNNQKNVTVQKIDNSKILLKFGSKVNGYEIFRTGGNQKSGYIYSLTAWSTIWDTKIRKQKAGNVILNAKGEKVKSIYYYHEDGSEDKLIYGKELYKDGESVTLPRLFLMYYLLIAIILIVIESILLFAFRKKRQLFRKILYIWFLPICYVVADFMINGLSQSSYSAEKKFFEILLIMMILYLILLAVIEFFKGQKETVK</sequence>
<evidence type="ECO:0000313" key="2">
    <source>
        <dbReference type="EMBL" id="KRL08135.1"/>
    </source>
</evidence>
<dbReference type="PATRIC" id="fig|1423759.3.peg.690"/>